<dbReference type="Proteomes" id="UP000536534">
    <property type="component" value="Unassembled WGS sequence"/>
</dbReference>
<dbReference type="AlphaFoldDB" id="A0A7X7LYA5"/>
<evidence type="ECO:0000313" key="3">
    <source>
        <dbReference type="EMBL" id="NLF55325.1"/>
    </source>
</evidence>
<dbReference type="PANTHER" id="PTHR30535">
    <property type="entry name" value="VITAMIN B12-BINDING PROTEIN"/>
    <property type="match status" value="1"/>
</dbReference>
<dbReference type="InterPro" id="IPR054828">
    <property type="entry name" value="Vit_B12_bind_prot"/>
</dbReference>
<dbReference type="SUPFAM" id="SSF53807">
    <property type="entry name" value="Helical backbone' metal receptor"/>
    <property type="match status" value="1"/>
</dbReference>
<dbReference type="Gene3D" id="3.40.50.1980">
    <property type="entry name" value="Nitrogenase molybdenum iron protein domain"/>
    <property type="match status" value="2"/>
</dbReference>
<dbReference type="InterPro" id="IPR002491">
    <property type="entry name" value="ABC_transptr_periplasmic_BD"/>
</dbReference>
<gene>
    <name evidence="3" type="ORF">GX576_13185</name>
</gene>
<evidence type="ECO:0000259" key="2">
    <source>
        <dbReference type="PROSITE" id="PS50983"/>
    </source>
</evidence>
<dbReference type="PROSITE" id="PS50983">
    <property type="entry name" value="FE_B12_PBP"/>
    <property type="match status" value="1"/>
</dbReference>
<reference evidence="3 4" key="1">
    <citation type="journal article" date="2020" name="Biotechnol. Biofuels">
        <title>New insights from the biogas microbiome by comprehensive genome-resolved metagenomics of nearly 1600 species originating from multiple anaerobic digesters.</title>
        <authorList>
            <person name="Campanaro S."/>
            <person name="Treu L."/>
            <person name="Rodriguez-R L.M."/>
            <person name="Kovalovszki A."/>
            <person name="Ziels R.M."/>
            <person name="Maus I."/>
            <person name="Zhu X."/>
            <person name="Kougias P.G."/>
            <person name="Basile A."/>
            <person name="Luo G."/>
            <person name="Schluter A."/>
            <person name="Konstantinidis K.T."/>
            <person name="Angelidaki I."/>
        </authorList>
    </citation>
    <scope>NUCLEOTIDE SEQUENCE [LARGE SCALE GENOMIC DNA]</scope>
    <source>
        <strain evidence="3">AS06rmzACSIP_256</strain>
    </source>
</reference>
<dbReference type="NCBIfam" id="NF038402">
    <property type="entry name" value="TroA_like"/>
    <property type="match status" value="1"/>
</dbReference>
<evidence type="ECO:0000256" key="1">
    <source>
        <dbReference type="ARBA" id="ARBA00022729"/>
    </source>
</evidence>
<sequence length="286" mass="30918">MRNCTMSTPPADLTDAVGTRHRPFEGEARIVSLVPSITELLCELGLAGALVGRTGFCIHPRETLRDIAKVGGTKDVKLDAVRALAPTHLVVNIDENPREVVEALHDSVPHVVVTHPCAPADNLALFGLLGGIFGREAEAARLQAALREALDETAAVAAALPPERVLYLIWRAPWMTVARDTYISAMLATVGWETLPAVHGGEAGAARYPAFEWDAPWLEGVDRVLLSTEPYRFEARHVDEVAALAHRPAGLIDGEMASWYGSRAIEGLRYLADLRRALSEGARATV</sequence>
<dbReference type="OrthoDB" id="9816357at2"/>
<keyword evidence="1" id="KW-0732">Signal</keyword>
<dbReference type="EMBL" id="JAAYYV010000365">
    <property type="protein sequence ID" value="NLF55325.1"/>
    <property type="molecule type" value="Genomic_DNA"/>
</dbReference>
<name>A0A7X7LYA5_9RHOO</name>
<dbReference type="InterPro" id="IPR050902">
    <property type="entry name" value="ABC_Transporter_SBP"/>
</dbReference>
<evidence type="ECO:0000313" key="4">
    <source>
        <dbReference type="Proteomes" id="UP000536534"/>
    </source>
</evidence>
<comment type="caution">
    <text evidence="3">The sequence shown here is derived from an EMBL/GenBank/DDBJ whole genome shotgun (WGS) entry which is preliminary data.</text>
</comment>
<organism evidence="3 4">
    <name type="scientific">Thauera phenolivorans</name>
    <dbReference type="NCBI Taxonomy" id="1792543"/>
    <lineage>
        <taxon>Bacteria</taxon>
        <taxon>Pseudomonadati</taxon>
        <taxon>Pseudomonadota</taxon>
        <taxon>Betaproteobacteria</taxon>
        <taxon>Rhodocyclales</taxon>
        <taxon>Zoogloeaceae</taxon>
        <taxon>Thauera</taxon>
    </lineage>
</organism>
<accession>A0A7X7LYA5</accession>
<dbReference type="Pfam" id="PF01497">
    <property type="entry name" value="Peripla_BP_2"/>
    <property type="match status" value="1"/>
</dbReference>
<feature type="domain" description="Fe/B12 periplasmic-binding" evidence="2">
    <location>
        <begin position="29"/>
        <end position="282"/>
    </location>
</feature>
<dbReference type="PANTHER" id="PTHR30535:SF35">
    <property type="entry name" value="PERIPLASMIC BINDING PROTEIN"/>
    <property type="match status" value="1"/>
</dbReference>
<proteinExistence type="predicted"/>
<protein>
    <submittedName>
        <fullName evidence="3">ABC transporter substrate-binding protein</fullName>
    </submittedName>
</protein>